<dbReference type="FunFam" id="3.40.50.300:FF:000134">
    <property type="entry name" value="Iron-enterobactin ABC transporter ATP-binding protein"/>
    <property type="match status" value="1"/>
</dbReference>
<keyword evidence="3" id="KW-0547">Nucleotide-binding</keyword>
<reference evidence="6 7" key="1">
    <citation type="submission" date="2016-11" db="EMBL/GenBank/DDBJ databases">
        <authorList>
            <person name="Jaros S."/>
            <person name="Januszkiewicz K."/>
            <person name="Wedrychowicz H."/>
        </authorList>
    </citation>
    <scope>NUCLEOTIDE SEQUENCE [LARGE SCALE GENOMIC DNA]</scope>
    <source>
        <strain evidence="6 7">DSM 8605</strain>
    </source>
</reference>
<dbReference type="PANTHER" id="PTHR42734">
    <property type="entry name" value="METAL TRANSPORT SYSTEM ATP-BINDING PROTEIN TM_0124-RELATED"/>
    <property type="match status" value="1"/>
</dbReference>
<dbReference type="OrthoDB" id="9806726at2"/>
<evidence type="ECO:0000313" key="6">
    <source>
        <dbReference type="EMBL" id="SHH96185.1"/>
    </source>
</evidence>
<dbReference type="Proteomes" id="UP000184447">
    <property type="component" value="Unassembled WGS sequence"/>
</dbReference>
<dbReference type="Gene3D" id="3.40.50.300">
    <property type="entry name" value="P-loop containing nucleotide triphosphate hydrolases"/>
    <property type="match status" value="1"/>
</dbReference>
<dbReference type="PROSITE" id="PS00211">
    <property type="entry name" value="ABC_TRANSPORTER_1"/>
    <property type="match status" value="1"/>
</dbReference>
<dbReference type="SUPFAM" id="SSF52540">
    <property type="entry name" value="P-loop containing nucleoside triphosphate hydrolases"/>
    <property type="match status" value="1"/>
</dbReference>
<evidence type="ECO:0000259" key="5">
    <source>
        <dbReference type="PROSITE" id="PS50893"/>
    </source>
</evidence>
<dbReference type="Pfam" id="PF00005">
    <property type="entry name" value="ABC_tran"/>
    <property type="match status" value="1"/>
</dbReference>
<gene>
    <name evidence="6" type="ORF">SAMN02745207_03453</name>
</gene>
<dbReference type="InterPro" id="IPR027417">
    <property type="entry name" value="P-loop_NTPase"/>
</dbReference>
<evidence type="ECO:0000256" key="2">
    <source>
        <dbReference type="ARBA" id="ARBA00022448"/>
    </source>
</evidence>
<feature type="domain" description="ABC transporter" evidence="5">
    <location>
        <begin position="5"/>
        <end position="237"/>
    </location>
</feature>
<sequence length="255" mass="28720">MKKVIEMNNINVYYKNICALENINFTVEEKEFLAILGPNGGGKSTLLKLILGIAEKSSGTIKIHGDDPKKNKSKVGYVPQFTKFDKKFPINVEEVVLMGRLKSKISFFHKYTKEDKEKVGEIMKELNIFHLKNRQIGELSGGQLQKVLIGRALFMDPKILLLDEPTASLDGAAKTQIYALLKKLNEKMTIIIVTHDYGVVNSYVKNILCLNKKLYYHGEKGMDSKLVEAVYGCPVDLIAHGVPHRVLGEHREGIF</sequence>
<dbReference type="InterPro" id="IPR017871">
    <property type="entry name" value="ABC_transporter-like_CS"/>
</dbReference>
<protein>
    <submittedName>
        <fullName evidence="6">Zinc transport system ATP-binding protein</fullName>
    </submittedName>
</protein>
<evidence type="ECO:0000313" key="7">
    <source>
        <dbReference type="Proteomes" id="UP000184447"/>
    </source>
</evidence>
<proteinExistence type="inferred from homology"/>
<keyword evidence="2" id="KW-0813">Transport</keyword>
<dbReference type="PANTHER" id="PTHR42734:SF17">
    <property type="entry name" value="METAL TRANSPORT SYSTEM ATP-BINDING PROTEIN TM_0124-RELATED"/>
    <property type="match status" value="1"/>
</dbReference>
<organism evidence="6 7">
    <name type="scientific">Clostridium grantii DSM 8605</name>
    <dbReference type="NCBI Taxonomy" id="1121316"/>
    <lineage>
        <taxon>Bacteria</taxon>
        <taxon>Bacillati</taxon>
        <taxon>Bacillota</taxon>
        <taxon>Clostridia</taxon>
        <taxon>Eubacteriales</taxon>
        <taxon>Clostridiaceae</taxon>
        <taxon>Clostridium</taxon>
    </lineage>
</organism>
<dbReference type="GO" id="GO:0016887">
    <property type="term" value="F:ATP hydrolysis activity"/>
    <property type="evidence" value="ECO:0007669"/>
    <property type="project" value="InterPro"/>
</dbReference>
<keyword evidence="4 6" id="KW-0067">ATP-binding</keyword>
<dbReference type="CDD" id="cd03235">
    <property type="entry name" value="ABC_Metallic_Cations"/>
    <property type="match status" value="1"/>
</dbReference>
<dbReference type="SMART" id="SM00382">
    <property type="entry name" value="AAA"/>
    <property type="match status" value="1"/>
</dbReference>
<evidence type="ECO:0000256" key="3">
    <source>
        <dbReference type="ARBA" id="ARBA00022741"/>
    </source>
</evidence>
<evidence type="ECO:0000256" key="1">
    <source>
        <dbReference type="ARBA" id="ARBA00005417"/>
    </source>
</evidence>
<dbReference type="EMBL" id="FQXM01000025">
    <property type="protein sequence ID" value="SHH96185.1"/>
    <property type="molecule type" value="Genomic_DNA"/>
</dbReference>
<name>A0A1M5X8M7_9CLOT</name>
<accession>A0A1M5X8M7</accession>
<dbReference type="RefSeq" id="WP_073339956.1">
    <property type="nucleotide sequence ID" value="NZ_FQXM01000025.1"/>
</dbReference>
<dbReference type="AlphaFoldDB" id="A0A1M5X8M7"/>
<dbReference type="InterPro" id="IPR050153">
    <property type="entry name" value="Metal_Ion_Import_ABC"/>
</dbReference>
<dbReference type="InterPro" id="IPR003439">
    <property type="entry name" value="ABC_transporter-like_ATP-bd"/>
</dbReference>
<dbReference type="STRING" id="1121316.SAMN02745207_03453"/>
<dbReference type="GO" id="GO:0005524">
    <property type="term" value="F:ATP binding"/>
    <property type="evidence" value="ECO:0007669"/>
    <property type="project" value="UniProtKB-KW"/>
</dbReference>
<evidence type="ECO:0000256" key="4">
    <source>
        <dbReference type="ARBA" id="ARBA00022840"/>
    </source>
</evidence>
<dbReference type="InterPro" id="IPR003593">
    <property type="entry name" value="AAA+_ATPase"/>
</dbReference>
<keyword evidence="7" id="KW-1185">Reference proteome</keyword>
<comment type="similarity">
    <text evidence="1">Belongs to the ABC transporter superfamily.</text>
</comment>
<dbReference type="PROSITE" id="PS50893">
    <property type="entry name" value="ABC_TRANSPORTER_2"/>
    <property type="match status" value="1"/>
</dbReference>